<dbReference type="Gene3D" id="3.40.50.150">
    <property type="entry name" value="Vaccinia Virus protein VP39"/>
    <property type="match status" value="1"/>
</dbReference>
<evidence type="ECO:0000256" key="6">
    <source>
        <dbReference type="PROSITE-ProRule" id="PRU01024"/>
    </source>
</evidence>
<gene>
    <name evidence="8" type="ORF">HZH68_006778</name>
</gene>
<feature type="compositionally biased region" description="Polar residues" evidence="7">
    <location>
        <begin position="1423"/>
        <end position="1441"/>
    </location>
</feature>
<evidence type="ECO:0000256" key="7">
    <source>
        <dbReference type="SAM" id="MobiDB-lite"/>
    </source>
</evidence>
<keyword evidence="9" id="KW-1185">Reference proteome</keyword>
<sequence>MEAVTIEGENYEVVDECLEEDDLLNTQNKFKNMKNPEKRNAKNPVEIKMSNSDLFENIEIDIEENVKVECNITSDIKEKKVESNVSAIEIIEIKPEEDKNSIDFTIDVPLDQLNEHKDLTDEEVMHHLDEIENIVLDPTFIDSDNKRLFKTKNLSEHILNKDQEYKKNIECIDISSPDNKQIDENEKTISEEKEVDDTETHNTEIHWYEKKLADKVATIKERMSKLARVLEFSYPVYQKWLEWTEKVHGSPICKLEAARHCPLDKPHTNRWKFICSRKNLQEVSKEEDASINKSTETVWRLEPTGAWGVNTDNISEFPPFVLRAVKIFENFLQSVQTEESQLSAEQFSSDTCIEIDQKKETSTEAKQQWLWLVVRCNSMDELMLFVTGKNISRGTMDRLKQVYESGSGKDCNVKSLYCKSVNKCNDTIVTNTTFLVGSEALDEIVGGIKIQLAPKTNFWSNPAGAENVAKTVRDLLSPTPTTTVLEVGCGIGLIGLMMASKCRQIIGVDSQSEVEEAEMTCELNNINNASFIMGSPSEVTDVIANSLKNCKSSAIINANTNIGRAIDIMICLRKISSLKRLVMITTLTKQSVRAILELVRPANRVIGNPFMPVKACVVDTLPVGPHFEVIILMERHFMLKLKQPWHPKASEQSTNANNSANSIKENPIESSSMPDTKKATKKTVDKKTGFNRSKGKLKGKRAHSPETNEGPVRKFAKKFEKIVFKPWRGDSSRKKDRAEEVSQFRINPMYEKKVRDNNDQTDLRERLSNNRIDPEIVNKVKEQQAILDIAKEKLSGSSSTVDVTTAKQLQDMLNMVLEQTNKLQNQLPRSVWDRIAPPETAEHSSGKKDDQPDPLLKGRYIQEIGAKDILITKENKKFLENDKEELYKINPMYKKYGTISSIESNMLVPLTNDIPMLNRSLQKSSPERYHGPDISKQHFVEMPWNRDKGFEKNRWGESSNSGRKQTMSPMRKHVSPMRHRLSPSRRFSPKRPLLSPPRRPLSPPRRHMSPLRRPISPFRSRNSLIGRPFSPQNRPMSGSRRPLSPPKRPISPPRRPMSPPRRPMSPPRRPMSPPRRPMSPLRRPMSPPRRPVSPPRRPMSPPRRLMSPPRRALSPLIRPVSPRRHISPLKQHVSSMRTITPPRRQISPVRHQISLSKRHLSPSGRISPSRRDMQSGKRLLMQQERQHQPPMRLEGSFRILSSRRPMSPLRRQPSPPRRQITPPKRFADDWDIPSRGAIEQNSWHLNSRIPDKSWRDERQSSNSNWDQQASSNRYHNTVNQDKWDIKDSSQNKMRISSGGDIWNVKQSSTMQSLKDPWASSSDNRWSGPSNSSLNNDNWNIRGKESFGSRDESWMDKNKNRWDSSMHKDSWNQQGDKDDWNDLPEDARDPWGDDNSSIGLKERWQKFDTPSTSGWGREHEKMDSWSNQKDNWQNKGQSVGTSKSIWQSNNNQNMGDSRWIAQSDISKKLQSSNCQSGNSTLGSWQQQSIFNFQSQRSFTMTQFKDHC</sequence>
<dbReference type="PANTHER" id="PTHR45904:SF2">
    <property type="entry name" value="TRNA (URACIL-5-)-METHYLTRANSFERASE HOMOLOG A"/>
    <property type="match status" value="1"/>
</dbReference>
<evidence type="ECO:0000256" key="4">
    <source>
        <dbReference type="ARBA" id="ARBA00033763"/>
    </source>
</evidence>
<reference evidence="8" key="1">
    <citation type="journal article" date="2020" name="G3 (Bethesda)">
        <title>High-Quality Assemblies for Three Invasive Social Wasps from the &lt;i&gt;Vespula&lt;/i&gt; Genus.</title>
        <authorList>
            <person name="Harrop T.W.R."/>
            <person name="Guhlin J."/>
            <person name="McLaughlin G.M."/>
            <person name="Permina E."/>
            <person name="Stockwell P."/>
            <person name="Gilligan J."/>
            <person name="Le Lec M.F."/>
            <person name="Gruber M.A.M."/>
            <person name="Quinn O."/>
            <person name="Lovegrove M."/>
            <person name="Duncan E.J."/>
            <person name="Remnant E.J."/>
            <person name="Van Eeckhoven J."/>
            <person name="Graham B."/>
            <person name="Knapp R.A."/>
            <person name="Langford K.W."/>
            <person name="Kronenberg Z."/>
            <person name="Press M.O."/>
            <person name="Eacker S.M."/>
            <person name="Wilson-Rankin E.E."/>
            <person name="Purcell J."/>
            <person name="Lester P.J."/>
            <person name="Dearden P.K."/>
        </authorList>
    </citation>
    <scope>NUCLEOTIDE SEQUENCE</scope>
    <source>
        <strain evidence="8">Linc-1</strain>
    </source>
</reference>
<feature type="compositionally biased region" description="Polar residues" evidence="7">
    <location>
        <begin position="650"/>
        <end position="674"/>
    </location>
</feature>
<dbReference type="GO" id="GO:0006396">
    <property type="term" value="P:RNA processing"/>
    <property type="evidence" value="ECO:0007669"/>
    <property type="project" value="InterPro"/>
</dbReference>
<feature type="compositionally biased region" description="Basic residues" evidence="7">
    <location>
        <begin position="693"/>
        <end position="702"/>
    </location>
</feature>
<feature type="compositionally biased region" description="Basic and acidic residues" evidence="7">
    <location>
        <begin position="1341"/>
        <end position="1390"/>
    </location>
</feature>
<evidence type="ECO:0000256" key="3">
    <source>
        <dbReference type="ARBA" id="ARBA00022691"/>
    </source>
</evidence>
<keyword evidence="3 6" id="KW-0949">S-adenosyl-L-methionine</keyword>
<name>A0A834NDF0_VESGE</name>
<feature type="compositionally biased region" description="Basic residues" evidence="7">
    <location>
        <begin position="970"/>
        <end position="989"/>
    </location>
</feature>
<feature type="compositionally biased region" description="Pro residues" evidence="7">
    <location>
        <begin position="1085"/>
        <end position="1101"/>
    </location>
</feature>
<dbReference type="SUPFAM" id="SSF53335">
    <property type="entry name" value="S-adenosyl-L-methionine-dependent methyltransferases"/>
    <property type="match status" value="1"/>
</dbReference>
<evidence type="ECO:0000313" key="8">
    <source>
        <dbReference type="EMBL" id="KAF7403984.1"/>
    </source>
</evidence>
<dbReference type="Proteomes" id="UP000617340">
    <property type="component" value="Unassembled WGS sequence"/>
</dbReference>
<dbReference type="InterPro" id="IPR045850">
    <property type="entry name" value="TRM2_met"/>
</dbReference>
<feature type="region of interest" description="Disordered" evidence="7">
    <location>
        <begin position="950"/>
        <end position="1115"/>
    </location>
</feature>
<feature type="compositionally biased region" description="Basic and acidic residues" evidence="7">
    <location>
        <begin position="1249"/>
        <end position="1259"/>
    </location>
</feature>
<feature type="compositionally biased region" description="Low complexity" evidence="7">
    <location>
        <begin position="1102"/>
        <end position="1115"/>
    </location>
</feature>
<evidence type="ECO:0000313" key="9">
    <source>
        <dbReference type="Proteomes" id="UP000617340"/>
    </source>
</evidence>
<feature type="compositionally biased region" description="Low complexity" evidence="7">
    <location>
        <begin position="1198"/>
        <end position="1223"/>
    </location>
</feature>
<protein>
    <recommendedName>
        <fullName evidence="4">tRNA (uracil(54)-C(5))-methyltransferase</fullName>
        <ecNumber evidence="4">2.1.1.35</ecNumber>
    </recommendedName>
</protein>
<comment type="caution">
    <text evidence="6">Lacks conserved residue(s) required for the propagation of feature annotation.</text>
</comment>
<feature type="compositionally biased region" description="Polar residues" evidence="7">
    <location>
        <begin position="1260"/>
        <end position="1280"/>
    </location>
</feature>
<feature type="region of interest" description="Disordered" evidence="7">
    <location>
        <begin position="648"/>
        <end position="711"/>
    </location>
</feature>
<feature type="region of interest" description="Disordered" evidence="7">
    <location>
        <begin position="1151"/>
        <end position="1441"/>
    </location>
</feature>
<dbReference type="EMBL" id="JACSDZ010000005">
    <property type="protein sequence ID" value="KAF7403984.1"/>
    <property type="molecule type" value="Genomic_DNA"/>
</dbReference>
<feature type="compositionally biased region" description="Pro residues" evidence="7">
    <location>
        <begin position="994"/>
        <end position="1003"/>
    </location>
</feature>
<keyword evidence="2 6" id="KW-0808">Transferase</keyword>
<evidence type="ECO:0000256" key="2">
    <source>
        <dbReference type="ARBA" id="ARBA00022679"/>
    </source>
</evidence>
<dbReference type="GO" id="GO:0003723">
    <property type="term" value="F:RNA binding"/>
    <property type="evidence" value="ECO:0007669"/>
    <property type="project" value="TreeGrafter"/>
</dbReference>
<keyword evidence="1 6" id="KW-0489">Methyltransferase</keyword>
<dbReference type="PROSITE" id="PS51687">
    <property type="entry name" value="SAM_MT_RNA_M5U"/>
    <property type="match status" value="1"/>
</dbReference>
<feature type="compositionally biased region" description="Polar residues" evidence="7">
    <location>
        <begin position="1304"/>
        <end position="1338"/>
    </location>
</feature>
<dbReference type="EC" id="2.1.1.35" evidence="4"/>
<feature type="compositionally biased region" description="Basic and acidic residues" evidence="7">
    <location>
        <begin position="675"/>
        <end position="688"/>
    </location>
</feature>
<dbReference type="GO" id="GO:0032259">
    <property type="term" value="P:methylation"/>
    <property type="evidence" value="ECO:0007669"/>
    <property type="project" value="UniProtKB-KW"/>
</dbReference>
<comment type="caution">
    <text evidence="8">The sequence shown here is derived from an EMBL/GenBank/DDBJ whole genome shotgun (WGS) entry which is preliminary data.</text>
</comment>
<proteinExistence type="inferred from homology"/>
<feature type="binding site" evidence="6">
    <location>
        <position position="509"/>
    </location>
    <ligand>
        <name>S-adenosyl-L-methionine</name>
        <dbReference type="ChEBI" id="CHEBI:59789"/>
    </ligand>
</feature>
<dbReference type="InterPro" id="IPR029063">
    <property type="entry name" value="SAM-dependent_MTases_sf"/>
</dbReference>
<dbReference type="PANTHER" id="PTHR45904">
    <property type="entry name" value="TRNA (URACIL-5-)-METHYLTRANSFERASE"/>
    <property type="match status" value="1"/>
</dbReference>
<evidence type="ECO:0000256" key="1">
    <source>
        <dbReference type="ARBA" id="ARBA00022603"/>
    </source>
</evidence>
<accession>A0A834NDF0</accession>
<dbReference type="GO" id="GO:0030697">
    <property type="term" value="F:tRNA (uracil(54)-C5)-methyltransferase activity, S-adenosyl methionine-dependent"/>
    <property type="evidence" value="ECO:0007669"/>
    <property type="project" value="UniProtKB-EC"/>
</dbReference>
<organism evidence="8 9">
    <name type="scientific">Vespula germanica</name>
    <name type="common">German yellow jacket</name>
    <name type="synonym">Paravespula germanica</name>
    <dbReference type="NCBI Taxonomy" id="30212"/>
    <lineage>
        <taxon>Eukaryota</taxon>
        <taxon>Metazoa</taxon>
        <taxon>Ecdysozoa</taxon>
        <taxon>Arthropoda</taxon>
        <taxon>Hexapoda</taxon>
        <taxon>Insecta</taxon>
        <taxon>Pterygota</taxon>
        <taxon>Neoptera</taxon>
        <taxon>Endopterygota</taxon>
        <taxon>Hymenoptera</taxon>
        <taxon>Apocrita</taxon>
        <taxon>Aculeata</taxon>
        <taxon>Vespoidea</taxon>
        <taxon>Vespidae</taxon>
        <taxon>Vespinae</taxon>
        <taxon>Vespula</taxon>
    </lineage>
</organism>
<feature type="compositionally biased region" description="Pro residues" evidence="7">
    <location>
        <begin position="1043"/>
        <end position="1077"/>
    </location>
</feature>
<dbReference type="CDD" id="cd02440">
    <property type="entry name" value="AdoMet_MTases"/>
    <property type="match status" value="1"/>
</dbReference>
<comment type="catalytic activity">
    <reaction evidence="5">
        <text>uridine(54) in tRNA + S-adenosyl-L-methionine = 5-methyluridine(54) in tRNA + S-adenosyl-L-homocysteine + H(+)</text>
        <dbReference type="Rhea" id="RHEA:42712"/>
        <dbReference type="Rhea" id="RHEA-COMP:10167"/>
        <dbReference type="Rhea" id="RHEA-COMP:10193"/>
        <dbReference type="ChEBI" id="CHEBI:15378"/>
        <dbReference type="ChEBI" id="CHEBI:57856"/>
        <dbReference type="ChEBI" id="CHEBI:59789"/>
        <dbReference type="ChEBI" id="CHEBI:65315"/>
        <dbReference type="ChEBI" id="CHEBI:74447"/>
        <dbReference type="EC" id="2.1.1.35"/>
    </reaction>
    <physiologicalReaction direction="left-to-right" evidence="5">
        <dbReference type="Rhea" id="RHEA:42713"/>
    </physiologicalReaction>
</comment>
<comment type="similarity">
    <text evidence="6">Belongs to the class I-like SAM-binding methyltransferase superfamily. RNA M5U methyltransferase family.</text>
</comment>
<dbReference type="InterPro" id="IPR010280">
    <property type="entry name" value="U5_MeTrfase_fam"/>
</dbReference>
<feature type="compositionally biased region" description="Polar residues" evidence="7">
    <location>
        <begin position="956"/>
        <end position="968"/>
    </location>
</feature>
<evidence type="ECO:0000256" key="5">
    <source>
        <dbReference type="ARBA" id="ARBA00047278"/>
    </source>
</evidence>